<gene>
    <name evidence="2" type="ORF">R3P38DRAFT_514209</name>
</gene>
<dbReference type="EMBL" id="JAWWNJ010000166">
    <property type="protein sequence ID" value="KAK6977661.1"/>
    <property type="molecule type" value="Genomic_DNA"/>
</dbReference>
<keyword evidence="3" id="KW-1185">Reference proteome</keyword>
<accession>A0AAV9ZBT9</accession>
<sequence length="275" mass="31141">MSVRRAPHTVGFRRIRTQLKPFNAAKLFFRLIPASEQEKLGTEKRFHDDDERDDYYNQIKELKAICESLSQTLKADSYAVNIDAVIVTGNPNTGVEGNEDETRTPLSSSSAMLPRDSLEEGSDLHLQKAREESSGRRAPRITGFRIQFKLLNAAKLNSTLSPERKKDLYHDSGLIEKMCEDIRDLTEECLACQRKRVEELDIGLSNACIGGDLDEPQSSEEGRALTEELLEIQRDTVNIRTMCAALLRLSRLTLYRYQYRSDSDDGACCCCNMAH</sequence>
<evidence type="ECO:0000313" key="3">
    <source>
        <dbReference type="Proteomes" id="UP001362999"/>
    </source>
</evidence>
<feature type="region of interest" description="Disordered" evidence="1">
    <location>
        <begin position="91"/>
        <end position="136"/>
    </location>
</feature>
<dbReference type="AlphaFoldDB" id="A0AAV9ZBT9"/>
<name>A0AAV9ZBT9_9AGAR</name>
<protein>
    <submittedName>
        <fullName evidence="2">Uncharacterized protein</fullName>
    </submittedName>
</protein>
<evidence type="ECO:0000256" key="1">
    <source>
        <dbReference type="SAM" id="MobiDB-lite"/>
    </source>
</evidence>
<organism evidence="2 3">
    <name type="scientific">Favolaschia claudopus</name>
    <dbReference type="NCBI Taxonomy" id="2862362"/>
    <lineage>
        <taxon>Eukaryota</taxon>
        <taxon>Fungi</taxon>
        <taxon>Dikarya</taxon>
        <taxon>Basidiomycota</taxon>
        <taxon>Agaricomycotina</taxon>
        <taxon>Agaricomycetes</taxon>
        <taxon>Agaricomycetidae</taxon>
        <taxon>Agaricales</taxon>
        <taxon>Marasmiineae</taxon>
        <taxon>Mycenaceae</taxon>
        <taxon>Favolaschia</taxon>
    </lineage>
</organism>
<proteinExistence type="predicted"/>
<feature type="compositionally biased region" description="Basic and acidic residues" evidence="1">
    <location>
        <begin position="116"/>
        <end position="135"/>
    </location>
</feature>
<reference evidence="2 3" key="1">
    <citation type="journal article" date="2024" name="J Genomics">
        <title>Draft genome sequencing and assembly of Favolaschia claudopus CIRM-BRFM 2984 isolated from oak limbs.</title>
        <authorList>
            <person name="Navarro D."/>
            <person name="Drula E."/>
            <person name="Chaduli D."/>
            <person name="Cazenave R."/>
            <person name="Ahrendt S."/>
            <person name="Wang J."/>
            <person name="Lipzen A."/>
            <person name="Daum C."/>
            <person name="Barry K."/>
            <person name="Grigoriev I.V."/>
            <person name="Favel A."/>
            <person name="Rosso M.N."/>
            <person name="Martin F."/>
        </authorList>
    </citation>
    <scope>NUCLEOTIDE SEQUENCE [LARGE SCALE GENOMIC DNA]</scope>
    <source>
        <strain evidence="2 3">CIRM-BRFM 2984</strain>
    </source>
</reference>
<dbReference type="Proteomes" id="UP001362999">
    <property type="component" value="Unassembled WGS sequence"/>
</dbReference>
<comment type="caution">
    <text evidence="2">The sequence shown here is derived from an EMBL/GenBank/DDBJ whole genome shotgun (WGS) entry which is preliminary data.</text>
</comment>
<evidence type="ECO:0000313" key="2">
    <source>
        <dbReference type="EMBL" id="KAK6977661.1"/>
    </source>
</evidence>